<evidence type="ECO:0000256" key="3">
    <source>
        <dbReference type="PROSITE-ProRule" id="PRU10141"/>
    </source>
</evidence>
<dbReference type="CDD" id="cd05117">
    <property type="entry name" value="STKc_CAMK"/>
    <property type="match status" value="1"/>
</dbReference>
<dbReference type="SMART" id="SM00220">
    <property type="entry name" value="S_TKc"/>
    <property type="match status" value="1"/>
</dbReference>
<keyword evidence="5" id="KW-1133">Transmembrane helix</keyword>
<keyword evidence="4" id="KW-0723">Serine/threonine-protein kinase</keyword>
<dbReference type="Pfam" id="PF00069">
    <property type="entry name" value="Pkinase"/>
    <property type="match status" value="1"/>
</dbReference>
<dbReference type="Gene3D" id="1.10.510.10">
    <property type="entry name" value="Transferase(Phosphotransferase) domain 1"/>
    <property type="match status" value="1"/>
</dbReference>
<organism evidence="7 8">
    <name type="scientific">Cyclostephanos tholiformis</name>
    <dbReference type="NCBI Taxonomy" id="382380"/>
    <lineage>
        <taxon>Eukaryota</taxon>
        <taxon>Sar</taxon>
        <taxon>Stramenopiles</taxon>
        <taxon>Ochrophyta</taxon>
        <taxon>Bacillariophyta</taxon>
        <taxon>Coscinodiscophyceae</taxon>
        <taxon>Thalassiosirophycidae</taxon>
        <taxon>Stephanodiscales</taxon>
        <taxon>Stephanodiscaceae</taxon>
        <taxon>Cyclostephanos</taxon>
    </lineage>
</organism>
<dbReference type="InterPro" id="IPR008271">
    <property type="entry name" value="Ser/Thr_kinase_AS"/>
</dbReference>
<evidence type="ECO:0000256" key="5">
    <source>
        <dbReference type="SAM" id="Phobius"/>
    </source>
</evidence>
<evidence type="ECO:0000259" key="6">
    <source>
        <dbReference type="PROSITE" id="PS50011"/>
    </source>
</evidence>
<keyword evidence="2 3" id="KW-0067">ATP-binding</keyword>
<dbReference type="Proteomes" id="UP001530377">
    <property type="component" value="Unassembled WGS sequence"/>
</dbReference>
<accession>A0ABD3RP30</accession>
<dbReference type="FunFam" id="3.30.200.20:FF:000042">
    <property type="entry name" value="Aurora kinase A"/>
    <property type="match status" value="1"/>
</dbReference>
<comment type="similarity">
    <text evidence="4">Belongs to the protein kinase superfamily.</text>
</comment>
<dbReference type="SUPFAM" id="SSF56112">
    <property type="entry name" value="Protein kinase-like (PK-like)"/>
    <property type="match status" value="1"/>
</dbReference>
<dbReference type="InterPro" id="IPR011009">
    <property type="entry name" value="Kinase-like_dom_sf"/>
</dbReference>
<evidence type="ECO:0000256" key="2">
    <source>
        <dbReference type="ARBA" id="ARBA00022840"/>
    </source>
</evidence>
<comment type="caution">
    <text evidence="7">The sequence shown here is derived from an EMBL/GenBank/DDBJ whole genome shotgun (WGS) entry which is preliminary data.</text>
</comment>
<dbReference type="EMBL" id="JALLPB020000417">
    <property type="protein sequence ID" value="KAL3809340.1"/>
    <property type="molecule type" value="Genomic_DNA"/>
</dbReference>
<gene>
    <name evidence="7" type="ORF">ACHAXA_003229</name>
</gene>
<name>A0ABD3RP30_9STRA</name>
<dbReference type="InterPro" id="IPR017441">
    <property type="entry name" value="Protein_kinase_ATP_BS"/>
</dbReference>
<keyword evidence="8" id="KW-1185">Reference proteome</keyword>
<proteinExistence type="inferred from homology"/>
<dbReference type="GO" id="GO:0004674">
    <property type="term" value="F:protein serine/threonine kinase activity"/>
    <property type="evidence" value="ECO:0007669"/>
    <property type="project" value="UniProtKB-KW"/>
</dbReference>
<keyword evidence="5" id="KW-0472">Membrane</keyword>
<sequence length="419" mass="47415">MRFNVGDQVCSVNGVHISSIDDVLYALTSMSYMEHSLMDDRRSSLIPVLTYNPYRKIRSALMTVTISNSLVRDGLRIDVGRGHNRHIVKIDDAYDIGEKLGEGAFAVVVKATDRATGRPCAIKIVNRSSLDRKVELALRDEISILSDLRHDHVMALYDSVATIERYYLITEYLEGGELFDRIVDKSSYTESEARDLCGVLFGALDYISSRGIVHRDLKPENLLLASRISDTNIKIADFGFAKFAPNEHSLATMCGTPGYIAPEILRREKYGTKSDMWSVGVIVFILLGGYPPFYSTNTKKLLMLTMAGKFEYDPEYWGGISQSCKDMIRSLLELNPARRASAGDILNHPWMEEDRERLRRIILTKSQMELKKFIARTRLRKAINCVVFVNDVAAISCHNALFTGKNKRRRTKEIEDCFA</sequence>
<dbReference type="FunFam" id="1.10.510.10:FF:000571">
    <property type="entry name" value="Maternal embryonic leucine zipper kinase"/>
    <property type="match status" value="1"/>
</dbReference>
<keyword evidence="1 3" id="KW-0547">Nucleotide-binding</keyword>
<reference evidence="7 8" key="1">
    <citation type="submission" date="2024-10" db="EMBL/GenBank/DDBJ databases">
        <title>Updated reference genomes for cyclostephanoid diatoms.</title>
        <authorList>
            <person name="Roberts W.R."/>
            <person name="Alverson A.J."/>
        </authorList>
    </citation>
    <scope>NUCLEOTIDE SEQUENCE [LARGE SCALE GENOMIC DNA]</scope>
    <source>
        <strain evidence="7 8">AJA228-03</strain>
    </source>
</reference>
<keyword evidence="4" id="KW-0808">Transferase</keyword>
<dbReference type="PROSITE" id="PS50011">
    <property type="entry name" value="PROTEIN_KINASE_DOM"/>
    <property type="match status" value="1"/>
</dbReference>
<feature type="domain" description="Protein kinase" evidence="6">
    <location>
        <begin position="94"/>
        <end position="351"/>
    </location>
</feature>
<dbReference type="GO" id="GO:0005524">
    <property type="term" value="F:ATP binding"/>
    <property type="evidence" value="ECO:0007669"/>
    <property type="project" value="UniProtKB-UniRule"/>
</dbReference>
<dbReference type="PROSITE" id="PS00107">
    <property type="entry name" value="PROTEIN_KINASE_ATP"/>
    <property type="match status" value="1"/>
</dbReference>
<dbReference type="PANTHER" id="PTHR24347">
    <property type="entry name" value="SERINE/THREONINE-PROTEIN KINASE"/>
    <property type="match status" value="1"/>
</dbReference>
<dbReference type="AlphaFoldDB" id="A0ABD3RP30"/>
<keyword evidence="5" id="KW-0812">Transmembrane</keyword>
<dbReference type="InterPro" id="IPR000719">
    <property type="entry name" value="Prot_kinase_dom"/>
</dbReference>
<dbReference type="PROSITE" id="PS00108">
    <property type="entry name" value="PROTEIN_KINASE_ST"/>
    <property type="match status" value="1"/>
</dbReference>
<feature type="transmembrane region" description="Helical" evidence="5">
    <location>
        <begin position="276"/>
        <end position="294"/>
    </location>
</feature>
<evidence type="ECO:0000256" key="1">
    <source>
        <dbReference type="ARBA" id="ARBA00022741"/>
    </source>
</evidence>
<feature type="binding site" evidence="3">
    <location>
        <position position="123"/>
    </location>
    <ligand>
        <name>ATP</name>
        <dbReference type="ChEBI" id="CHEBI:30616"/>
    </ligand>
</feature>
<protein>
    <recommendedName>
        <fullName evidence="6">Protein kinase domain-containing protein</fullName>
    </recommendedName>
</protein>
<evidence type="ECO:0000313" key="8">
    <source>
        <dbReference type="Proteomes" id="UP001530377"/>
    </source>
</evidence>
<evidence type="ECO:0000313" key="7">
    <source>
        <dbReference type="EMBL" id="KAL3809340.1"/>
    </source>
</evidence>
<keyword evidence="4" id="KW-0418">Kinase</keyword>
<evidence type="ECO:0000256" key="4">
    <source>
        <dbReference type="RuleBase" id="RU000304"/>
    </source>
</evidence>